<dbReference type="AlphaFoldDB" id="A0A4Q0XIJ9"/>
<feature type="transmembrane region" description="Helical" evidence="1">
    <location>
        <begin position="52"/>
        <end position="72"/>
    </location>
</feature>
<evidence type="ECO:0000313" key="2">
    <source>
        <dbReference type="EMBL" id="RXJ50743.1"/>
    </source>
</evidence>
<proteinExistence type="predicted"/>
<accession>A0A4Q0XIJ9</accession>
<protein>
    <submittedName>
        <fullName evidence="2">Uncharacterized protein</fullName>
    </submittedName>
</protein>
<organism evidence="2 3">
    <name type="scientific">Gelidibacter gilvus</name>
    <dbReference type="NCBI Taxonomy" id="59602"/>
    <lineage>
        <taxon>Bacteria</taxon>
        <taxon>Pseudomonadati</taxon>
        <taxon>Bacteroidota</taxon>
        <taxon>Flavobacteriia</taxon>
        <taxon>Flavobacteriales</taxon>
        <taxon>Flavobacteriaceae</taxon>
        <taxon>Gelidibacter</taxon>
    </lineage>
</organism>
<feature type="transmembrane region" description="Helical" evidence="1">
    <location>
        <begin position="152"/>
        <end position="171"/>
    </location>
</feature>
<feature type="transmembrane region" description="Helical" evidence="1">
    <location>
        <begin position="84"/>
        <end position="105"/>
    </location>
</feature>
<dbReference type="EMBL" id="SDDZ01000003">
    <property type="protein sequence ID" value="RXJ50743.1"/>
    <property type="molecule type" value="Genomic_DNA"/>
</dbReference>
<dbReference type="OrthoDB" id="1443753at2"/>
<name>A0A4Q0XIJ9_9FLAO</name>
<reference evidence="2 3" key="1">
    <citation type="submission" date="2019-01" db="EMBL/GenBank/DDBJ databases">
        <title>Genome sequence of the Antarctic species Gelidibacter gilvus ACAM 158(T).</title>
        <authorList>
            <person name="Bowman J.P."/>
        </authorList>
    </citation>
    <scope>NUCLEOTIDE SEQUENCE [LARGE SCALE GENOMIC DNA]</scope>
    <source>
        <strain evidence="2 3">IC158</strain>
    </source>
</reference>
<keyword evidence="1" id="KW-0812">Transmembrane</keyword>
<evidence type="ECO:0000313" key="3">
    <source>
        <dbReference type="Proteomes" id="UP000289792"/>
    </source>
</evidence>
<feature type="transmembrane region" description="Helical" evidence="1">
    <location>
        <begin position="178"/>
        <end position="199"/>
    </location>
</feature>
<dbReference type="Proteomes" id="UP000289792">
    <property type="component" value="Unassembled WGS sequence"/>
</dbReference>
<sequence>MQKSLIGVLIALSVVFMGFQIFGMEVEAAGVRALLLILLTVLYYVRVKNKQVLFFLFLITFAIAEILNFIGWLVPIVPNNSVDYLYYIVNSLYILAYLFLTLLIFASMKLVEIVRKFPFHLIILIILDVFCVIVVTNTAMDRLNYFEYFVELVYNSVIMILLTVALINYIHKDDKKSINLLIGSICIFFSEVIQLAYFYVSNINLLNVFCSLFLVLAFVFFYLQSRLSYEPQEESLYQDLLA</sequence>
<evidence type="ECO:0000256" key="1">
    <source>
        <dbReference type="SAM" id="Phobius"/>
    </source>
</evidence>
<feature type="transmembrane region" description="Helical" evidence="1">
    <location>
        <begin position="117"/>
        <end position="140"/>
    </location>
</feature>
<feature type="transmembrane region" description="Helical" evidence="1">
    <location>
        <begin position="205"/>
        <end position="223"/>
    </location>
</feature>
<gene>
    <name evidence="2" type="ORF">ESZ48_08295</name>
</gene>
<dbReference type="RefSeq" id="WP_129016859.1">
    <property type="nucleotide sequence ID" value="NZ_SDDZ01000003.1"/>
</dbReference>
<keyword evidence="1" id="KW-1133">Transmembrane helix</keyword>
<keyword evidence="3" id="KW-1185">Reference proteome</keyword>
<feature type="transmembrane region" description="Helical" evidence="1">
    <location>
        <begin position="29"/>
        <end position="45"/>
    </location>
</feature>
<keyword evidence="1" id="KW-0472">Membrane</keyword>
<comment type="caution">
    <text evidence="2">The sequence shown here is derived from an EMBL/GenBank/DDBJ whole genome shotgun (WGS) entry which is preliminary data.</text>
</comment>
<feature type="transmembrane region" description="Helical" evidence="1">
    <location>
        <begin position="5"/>
        <end position="23"/>
    </location>
</feature>